<comment type="catalytic activity">
    <reaction evidence="10 11">
        <text>L-arginyl-[protein] + NAD(+) = N(omega)-(ADP-D-ribosyl)-L-arginyl-[protein] + nicotinamide + H(+)</text>
        <dbReference type="Rhea" id="RHEA:19149"/>
        <dbReference type="Rhea" id="RHEA-COMP:10532"/>
        <dbReference type="Rhea" id="RHEA-COMP:15087"/>
        <dbReference type="ChEBI" id="CHEBI:15378"/>
        <dbReference type="ChEBI" id="CHEBI:17154"/>
        <dbReference type="ChEBI" id="CHEBI:29965"/>
        <dbReference type="ChEBI" id="CHEBI:57540"/>
        <dbReference type="ChEBI" id="CHEBI:142554"/>
        <dbReference type="EC" id="2.4.2.31"/>
    </reaction>
</comment>
<dbReference type="Gene3D" id="3.90.176.10">
    <property type="entry name" value="Toxin ADP-ribosyltransferase, Chain A, domain 1"/>
    <property type="match status" value="1"/>
</dbReference>
<comment type="similarity">
    <text evidence="2 11">Belongs to the Arg-specific ADP-ribosyltransferase family.</text>
</comment>
<comment type="subcellular location">
    <subcellularLocation>
        <location evidence="1">Secreted</location>
    </subcellularLocation>
</comment>
<keyword evidence="7" id="KW-0548">Nucleotidyltransferase</keyword>
<dbReference type="PRINTS" id="PR00970">
    <property type="entry name" value="RIBTRNSFRASE"/>
</dbReference>
<keyword evidence="8 11" id="KW-0521">NADP</keyword>
<keyword evidence="11" id="KW-0520">NAD</keyword>
<evidence type="ECO:0000256" key="1">
    <source>
        <dbReference type="ARBA" id="ARBA00004613"/>
    </source>
</evidence>
<sequence length="207" mass="23715">MKTPTLRMVQVLCLIGFFAGPLQVLCLDNIPLDMSENSSAVDSVSASASLLPPLWTEQRPKSLATTTLFSIKTCHGVPIDDISVIPDEKEVLIPPYETFVVRRKDNVSPIRLESDGVYSRFNCERLQDRRKNGPEPILSTIWRPQRDSKTKLTKGSGPGEEKRRERREEKRREEEEKRREEKRREEKRRGGEGRGRGGEEGKTIKNR</sequence>
<dbReference type="Pfam" id="PF01129">
    <property type="entry name" value="ART"/>
    <property type="match status" value="1"/>
</dbReference>
<dbReference type="EC" id="2.4.2.31" evidence="11"/>
<feature type="signal peptide" evidence="11">
    <location>
        <begin position="1"/>
        <end position="26"/>
    </location>
</feature>
<evidence type="ECO:0000256" key="10">
    <source>
        <dbReference type="ARBA" id="ARBA00047597"/>
    </source>
</evidence>
<feature type="chain" id="PRO_5043110343" description="NAD(P)(+)--arginine ADP-ribosyltransferase" evidence="11">
    <location>
        <begin position="27"/>
        <end position="207"/>
    </location>
</feature>
<dbReference type="Proteomes" id="UP001474421">
    <property type="component" value="Unassembled WGS sequence"/>
</dbReference>
<dbReference type="GO" id="GO:0016779">
    <property type="term" value="F:nucleotidyltransferase activity"/>
    <property type="evidence" value="ECO:0007669"/>
    <property type="project" value="UniProtKB-KW"/>
</dbReference>
<feature type="region of interest" description="Disordered" evidence="12">
    <location>
        <begin position="129"/>
        <end position="207"/>
    </location>
</feature>
<protein>
    <recommendedName>
        <fullName evidence="11">NAD(P)(+)--arginine ADP-ribosyltransferase</fullName>
        <ecNumber evidence="11">2.4.2.31</ecNumber>
    </recommendedName>
    <alternativeName>
        <fullName evidence="11">Mono(ADP-ribosyl)transferase</fullName>
    </alternativeName>
</protein>
<dbReference type="GO" id="GO:0005576">
    <property type="term" value="C:extracellular region"/>
    <property type="evidence" value="ECO:0007669"/>
    <property type="project" value="UniProtKB-SubCell"/>
</dbReference>
<feature type="compositionally biased region" description="Basic and acidic residues" evidence="12">
    <location>
        <begin position="159"/>
        <end position="207"/>
    </location>
</feature>
<keyword evidence="11" id="KW-0732">Signal</keyword>
<evidence type="ECO:0000256" key="11">
    <source>
        <dbReference type="RuleBase" id="RU361228"/>
    </source>
</evidence>
<name>A0AAW1B1Y4_CROAD</name>
<evidence type="ECO:0000256" key="7">
    <source>
        <dbReference type="ARBA" id="ARBA00022695"/>
    </source>
</evidence>
<keyword evidence="5 11" id="KW-0328">Glycosyltransferase</keyword>
<dbReference type="EMBL" id="JAOTOJ010000008">
    <property type="protein sequence ID" value="KAK9395889.1"/>
    <property type="molecule type" value="Genomic_DNA"/>
</dbReference>
<evidence type="ECO:0000256" key="5">
    <source>
        <dbReference type="ARBA" id="ARBA00022676"/>
    </source>
</evidence>
<dbReference type="SUPFAM" id="SSF56399">
    <property type="entry name" value="ADP-ribosylation"/>
    <property type="match status" value="1"/>
</dbReference>
<reference evidence="13 14" key="1">
    <citation type="journal article" date="2024" name="Proc. Natl. Acad. Sci. U.S.A.">
        <title>The genetic regulatory architecture and epigenomic basis for age-related changes in rattlesnake venom.</title>
        <authorList>
            <person name="Hogan M.P."/>
            <person name="Holding M.L."/>
            <person name="Nystrom G.S."/>
            <person name="Colston T.J."/>
            <person name="Bartlett D.A."/>
            <person name="Mason A.J."/>
            <person name="Ellsworth S.A."/>
            <person name="Rautsaw R.M."/>
            <person name="Lawrence K.C."/>
            <person name="Strickland J.L."/>
            <person name="He B."/>
            <person name="Fraser P."/>
            <person name="Margres M.J."/>
            <person name="Gilbert D.M."/>
            <person name="Gibbs H.L."/>
            <person name="Parkinson C.L."/>
            <person name="Rokyta D.R."/>
        </authorList>
    </citation>
    <scope>NUCLEOTIDE SEQUENCE [LARGE SCALE GENOMIC DNA]</scope>
    <source>
        <strain evidence="13">DRR0105</strain>
    </source>
</reference>
<keyword evidence="14" id="KW-1185">Reference proteome</keyword>
<evidence type="ECO:0000313" key="13">
    <source>
        <dbReference type="EMBL" id="KAK9395889.1"/>
    </source>
</evidence>
<evidence type="ECO:0000256" key="2">
    <source>
        <dbReference type="ARBA" id="ARBA00009558"/>
    </source>
</evidence>
<comment type="caution">
    <text evidence="13">The sequence shown here is derived from an EMBL/GenBank/DDBJ whole genome shotgun (WGS) entry which is preliminary data.</text>
</comment>
<keyword evidence="4" id="KW-0800">Toxin</keyword>
<evidence type="ECO:0000256" key="4">
    <source>
        <dbReference type="ARBA" id="ARBA00022656"/>
    </source>
</evidence>
<keyword evidence="6 11" id="KW-0808">Transferase</keyword>
<dbReference type="InterPro" id="IPR050999">
    <property type="entry name" value="ADP-ribosyltransferase_ARG"/>
</dbReference>
<organism evidence="13 14">
    <name type="scientific">Crotalus adamanteus</name>
    <name type="common">Eastern diamondback rattlesnake</name>
    <dbReference type="NCBI Taxonomy" id="8729"/>
    <lineage>
        <taxon>Eukaryota</taxon>
        <taxon>Metazoa</taxon>
        <taxon>Chordata</taxon>
        <taxon>Craniata</taxon>
        <taxon>Vertebrata</taxon>
        <taxon>Euteleostomi</taxon>
        <taxon>Lepidosauria</taxon>
        <taxon>Squamata</taxon>
        <taxon>Bifurcata</taxon>
        <taxon>Unidentata</taxon>
        <taxon>Episquamata</taxon>
        <taxon>Toxicofera</taxon>
        <taxon>Serpentes</taxon>
        <taxon>Colubroidea</taxon>
        <taxon>Viperidae</taxon>
        <taxon>Crotalinae</taxon>
        <taxon>Crotalus</taxon>
    </lineage>
</organism>
<keyword evidence="9" id="KW-0843">Virulence</keyword>
<evidence type="ECO:0000256" key="9">
    <source>
        <dbReference type="ARBA" id="ARBA00023026"/>
    </source>
</evidence>
<dbReference type="PANTHER" id="PTHR10339:SF25">
    <property type="entry name" value="SECRETED EXOENZYME S"/>
    <property type="match status" value="1"/>
</dbReference>
<dbReference type="PANTHER" id="PTHR10339">
    <property type="entry name" value="ADP-RIBOSYLTRANSFERASE"/>
    <property type="match status" value="1"/>
</dbReference>
<dbReference type="GO" id="GO:0003950">
    <property type="term" value="F:NAD+ poly-ADP-ribosyltransferase activity"/>
    <property type="evidence" value="ECO:0007669"/>
    <property type="project" value="TreeGrafter"/>
</dbReference>
<dbReference type="InterPro" id="IPR000768">
    <property type="entry name" value="ART"/>
</dbReference>
<proteinExistence type="inferred from homology"/>
<evidence type="ECO:0000256" key="3">
    <source>
        <dbReference type="ARBA" id="ARBA00022525"/>
    </source>
</evidence>
<dbReference type="GO" id="GO:0106274">
    <property type="term" value="F:NAD+-protein-arginine ADP-ribosyltransferase activity"/>
    <property type="evidence" value="ECO:0007669"/>
    <property type="project" value="UniProtKB-EC"/>
</dbReference>
<evidence type="ECO:0000256" key="8">
    <source>
        <dbReference type="ARBA" id="ARBA00022857"/>
    </source>
</evidence>
<evidence type="ECO:0000313" key="14">
    <source>
        <dbReference type="Proteomes" id="UP001474421"/>
    </source>
</evidence>
<dbReference type="GO" id="GO:0090729">
    <property type="term" value="F:toxin activity"/>
    <property type="evidence" value="ECO:0007669"/>
    <property type="project" value="UniProtKB-KW"/>
</dbReference>
<dbReference type="AlphaFoldDB" id="A0AAW1B1Y4"/>
<evidence type="ECO:0000256" key="6">
    <source>
        <dbReference type="ARBA" id="ARBA00022679"/>
    </source>
</evidence>
<keyword evidence="3" id="KW-0964">Secreted</keyword>
<accession>A0AAW1B1Y4</accession>
<evidence type="ECO:0000256" key="12">
    <source>
        <dbReference type="SAM" id="MobiDB-lite"/>
    </source>
</evidence>
<gene>
    <name evidence="13" type="ORF">NXF25_019250</name>
</gene>